<evidence type="ECO:0000313" key="2">
    <source>
        <dbReference type="EMBL" id="PHT79723.1"/>
    </source>
</evidence>
<reference evidence="2 3" key="1">
    <citation type="journal article" date="2014" name="Nat. Genet.">
        <title>Genome sequence of the hot pepper provides insights into the evolution of pungency in Capsicum species.</title>
        <authorList>
            <person name="Kim S."/>
            <person name="Park M."/>
            <person name="Yeom S.I."/>
            <person name="Kim Y.M."/>
            <person name="Lee J.M."/>
            <person name="Lee H.A."/>
            <person name="Seo E."/>
            <person name="Choi J."/>
            <person name="Cheong K."/>
            <person name="Kim K.T."/>
            <person name="Jung K."/>
            <person name="Lee G.W."/>
            <person name="Oh S.K."/>
            <person name="Bae C."/>
            <person name="Kim S.B."/>
            <person name="Lee H.Y."/>
            <person name="Kim S.Y."/>
            <person name="Kim M.S."/>
            <person name="Kang B.C."/>
            <person name="Jo Y.D."/>
            <person name="Yang H.B."/>
            <person name="Jeong H.J."/>
            <person name="Kang W.H."/>
            <person name="Kwon J.K."/>
            <person name="Shin C."/>
            <person name="Lim J.Y."/>
            <person name="Park J.H."/>
            <person name="Huh J.H."/>
            <person name="Kim J.S."/>
            <person name="Kim B.D."/>
            <person name="Cohen O."/>
            <person name="Paran I."/>
            <person name="Suh M.C."/>
            <person name="Lee S.B."/>
            <person name="Kim Y.K."/>
            <person name="Shin Y."/>
            <person name="Noh S.J."/>
            <person name="Park J."/>
            <person name="Seo Y.S."/>
            <person name="Kwon S.Y."/>
            <person name="Kim H.A."/>
            <person name="Park J.M."/>
            <person name="Kim H.J."/>
            <person name="Choi S.B."/>
            <person name="Bosland P.W."/>
            <person name="Reeves G."/>
            <person name="Jo S.H."/>
            <person name="Lee B.W."/>
            <person name="Cho H.T."/>
            <person name="Choi H.S."/>
            <person name="Lee M.S."/>
            <person name="Yu Y."/>
            <person name="Do Choi Y."/>
            <person name="Park B.S."/>
            <person name="van Deynze A."/>
            <person name="Ashrafi H."/>
            <person name="Hill T."/>
            <person name="Kim W.T."/>
            <person name="Pai H.S."/>
            <person name="Ahn H.K."/>
            <person name="Yeam I."/>
            <person name="Giovannoni J.J."/>
            <person name="Rose J.K."/>
            <person name="Sorensen I."/>
            <person name="Lee S.J."/>
            <person name="Kim R.W."/>
            <person name="Choi I.Y."/>
            <person name="Choi B.S."/>
            <person name="Lim J.S."/>
            <person name="Lee Y.H."/>
            <person name="Choi D."/>
        </authorList>
    </citation>
    <scope>NUCLEOTIDE SEQUENCE [LARGE SCALE GENOMIC DNA]</scope>
    <source>
        <strain evidence="3">cv. CM334</strain>
    </source>
</reference>
<sequence length="356" mass="40166">MPDLDTAEPEEIAQDECLGNKAEEGVVKERTPEESDLAHRSEDLEERSQFQGIRSLSSSFKGSRNIALLLAFPKMHFIGNCFFNDIEAFLPRTSVDYGRKAGESGIVGHQTLANEYRVFQWKSPLLQQKSKKGLSVPGSLCKEGKASVQIEKGGEGITNRKRARSDGPSCEPAAKRQQIDPANEVMIPNVWHFPYFMGATSTNSLMIKLEAKIYDHIMLTVRISFIPSVCSQVPVIVIRLPVWSTDHTEGQALKRFYSPQSPSTSTSTPGNQSIESSPNEQKEKLEFLSENQRKHWTGEILRAFKEGLETVDPRGNIGKIPDRQMVEAFKKRLVIDEEDLLDTYVVRTWFRLRHSP</sequence>
<gene>
    <name evidence="2" type="ORF">T459_17775</name>
</gene>
<keyword evidence="3" id="KW-1185">Reference proteome</keyword>
<dbReference type="STRING" id="4072.A0A2G2ZCJ4"/>
<feature type="compositionally biased region" description="Acidic residues" evidence="1">
    <location>
        <begin position="1"/>
        <end position="14"/>
    </location>
</feature>
<reference evidence="2 3" key="2">
    <citation type="journal article" date="2017" name="Genome Biol.">
        <title>New reference genome sequences of hot pepper reveal the massive evolution of plant disease-resistance genes by retroduplication.</title>
        <authorList>
            <person name="Kim S."/>
            <person name="Park J."/>
            <person name="Yeom S.I."/>
            <person name="Kim Y.M."/>
            <person name="Seo E."/>
            <person name="Kim K.T."/>
            <person name="Kim M.S."/>
            <person name="Lee J.M."/>
            <person name="Cheong K."/>
            <person name="Shin H.S."/>
            <person name="Kim S.B."/>
            <person name="Han K."/>
            <person name="Lee J."/>
            <person name="Park M."/>
            <person name="Lee H.A."/>
            <person name="Lee H.Y."/>
            <person name="Lee Y."/>
            <person name="Oh S."/>
            <person name="Lee J.H."/>
            <person name="Choi E."/>
            <person name="Choi E."/>
            <person name="Lee S.E."/>
            <person name="Jeon J."/>
            <person name="Kim H."/>
            <person name="Choi G."/>
            <person name="Song H."/>
            <person name="Lee J."/>
            <person name="Lee S.C."/>
            <person name="Kwon J.K."/>
            <person name="Lee H.Y."/>
            <person name="Koo N."/>
            <person name="Hong Y."/>
            <person name="Kim R.W."/>
            <person name="Kang W.H."/>
            <person name="Huh J.H."/>
            <person name="Kang B.C."/>
            <person name="Yang T.J."/>
            <person name="Lee Y.H."/>
            <person name="Bennetzen J.L."/>
            <person name="Choi D."/>
        </authorList>
    </citation>
    <scope>NUCLEOTIDE SEQUENCE [LARGE SCALE GENOMIC DNA]</scope>
    <source>
        <strain evidence="3">cv. CM334</strain>
    </source>
</reference>
<feature type="compositionally biased region" description="Low complexity" evidence="1">
    <location>
        <begin position="258"/>
        <end position="269"/>
    </location>
</feature>
<evidence type="ECO:0000256" key="1">
    <source>
        <dbReference type="SAM" id="MobiDB-lite"/>
    </source>
</evidence>
<protein>
    <submittedName>
        <fullName evidence="2">Uncharacterized protein</fullName>
    </submittedName>
</protein>
<organism evidence="2 3">
    <name type="scientific">Capsicum annuum</name>
    <name type="common">Capsicum pepper</name>
    <dbReference type="NCBI Taxonomy" id="4072"/>
    <lineage>
        <taxon>Eukaryota</taxon>
        <taxon>Viridiplantae</taxon>
        <taxon>Streptophyta</taxon>
        <taxon>Embryophyta</taxon>
        <taxon>Tracheophyta</taxon>
        <taxon>Spermatophyta</taxon>
        <taxon>Magnoliopsida</taxon>
        <taxon>eudicotyledons</taxon>
        <taxon>Gunneridae</taxon>
        <taxon>Pentapetalae</taxon>
        <taxon>asterids</taxon>
        <taxon>lamiids</taxon>
        <taxon>Solanales</taxon>
        <taxon>Solanaceae</taxon>
        <taxon>Solanoideae</taxon>
        <taxon>Capsiceae</taxon>
        <taxon>Capsicum</taxon>
    </lineage>
</organism>
<dbReference type="Gramene" id="PHT79723">
    <property type="protein sequence ID" value="PHT79723"/>
    <property type="gene ID" value="T459_17775"/>
</dbReference>
<feature type="region of interest" description="Disordered" evidence="1">
    <location>
        <begin position="256"/>
        <end position="284"/>
    </location>
</feature>
<dbReference type="AlphaFoldDB" id="A0A2G2ZCJ4"/>
<feature type="region of interest" description="Disordered" evidence="1">
    <location>
        <begin position="1"/>
        <end position="46"/>
    </location>
</feature>
<evidence type="ECO:0000313" key="3">
    <source>
        <dbReference type="Proteomes" id="UP000222542"/>
    </source>
</evidence>
<comment type="caution">
    <text evidence="2">The sequence shown here is derived from an EMBL/GenBank/DDBJ whole genome shotgun (WGS) entry which is preliminary data.</text>
</comment>
<proteinExistence type="predicted"/>
<name>A0A2G2ZCJ4_CAPAN</name>
<feature type="compositionally biased region" description="Basic and acidic residues" evidence="1">
    <location>
        <begin position="21"/>
        <end position="46"/>
    </location>
</feature>
<accession>A0A2G2ZCJ4</accession>
<dbReference type="Proteomes" id="UP000222542">
    <property type="component" value="Unassembled WGS sequence"/>
</dbReference>
<feature type="compositionally biased region" description="Polar residues" evidence="1">
    <location>
        <begin position="270"/>
        <end position="279"/>
    </location>
</feature>
<dbReference type="EMBL" id="AYRZ02000006">
    <property type="protein sequence ID" value="PHT79723.1"/>
    <property type="molecule type" value="Genomic_DNA"/>
</dbReference>